<comment type="caution">
    <text evidence="2">The sequence shown here is derived from an EMBL/GenBank/DDBJ whole genome shotgun (WGS) entry which is preliminary data.</text>
</comment>
<keyword evidence="2" id="KW-0489">Methyltransferase</keyword>
<dbReference type="Proteomes" id="UP001465426">
    <property type="component" value="Unassembled WGS sequence"/>
</dbReference>
<protein>
    <submittedName>
        <fullName evidence="2">Class I SAM-dependent methyltransferase</fullName>
        <ecNumber evidence="2">2.1.1.-</ecNumber>
    </submittedName>
</protein>
<accession>A0ABV1F1S5</accession>
<evidence type="ECO:0000313" key="3">
    <source>
        <dbReference type="Proteomes" id="UP001465426"/>
    </source>
</evidence>
<dbReference type="Pfam" id="PF13847">
    <property type="entry name" value="Methyltransf_31"/>
    <property type="match status" value="1"/>
</dbReference>
<dbReference type="RefSeq" id="WP_031536738.1">
    <property type="nucleotide sequence ID" value="NZ_JBBMFN010000048.1"/>
</dbReference>
<evidence type="ECO:0000313" key="2">
    <source>
        <dbReference type="EMBL" id="MEQ2467325.1"/>
    </source>
</evidence>
<dbReference type="CDD" id="cd02440">
    <property type="entry name" value="AdoMet_MTases"/>
    <property type="match status" value="1"/>
</dbReference>
<dbReference type="Gene3D" id="3.40.50.150">
    <property type="entry name" value="Vaccinia Virus protein VP39"/>
    <property type="match status" value="1"/>
</dbReference>
<dbReference type="EMBL" id="JBBMFN010000048">
    <property type="protein sequence ID" value="MEQ2467325.1"/>
    <property type="molecule type" value="Genomic_DNA"/>
</dbReference>
<dbReference type="PANTHER" id="PTHR43591:SF24">
    <property type="entry name" value="2-METHOXY-6-POLYPRENYL-1,4-BENZOQUINOL METHYLASE, MITOCHONDRIAL"/>
    <property type="match status" value="1"/>
</dbReference>
<reference evidence="2 3" key="1">
    <citation type="submission" date="2024-03" db="EMBL/GenBank/DDBJ databases">
        <title>Human intestinal bacterial collection.</title>
        <authorList>
            <person name="Pauvert C."/>
            <person name="Hitch T.C.A."/>
            <person name="Clavel T."/>
        </authorList>
    </citation>
    <scope>NUCLEOTIDE SEQUENCE [LARGE SCALE GENOMIC DNA]</scope>
    <source>
        <strain evidence="2 3">CLA-SR-H024</strain>
    </source>
</reference>
<keyword evidence="2" id="KW-0808">Transferase</keyword>
<dbReference type="InterPro" id="IPR029063">
    <property type="entry name" value="SAM-dependent_MTases_sf"/>
</dbReference>
<dbReference type="SUPFAM" id="SSF53335">
    <property type="entry name" value="S-adenosyl-L-methionine-dependent methyltransferases"/>
    <property type="match status" value="1"/>
</dbReference>
<feature type="domain" description="Methyltransferase" evidence="1">
    <location>
        <begin position="437"/>
        <end position="565"/>
    </location>
</feature>
<sequence length="700" mass="82204">MLESLLSIQKVKKGDKEELRNHRWLQYLYITKEKNVNLEQVHSLSEIDSHPVLSYIERALVILDNSTIVHTREKQILEEVLVWSDVAKCGSPSKRREWSRLGFQLGIHNIGSAQIYAEEKMKLSIQERDLEKEELIFTLIYTHGLIGQFIRGEVRYCQLEPLIVYIYKYNKVNSTEFFNLLLNQCIIEAVSPQIWSDVHQEVKDVIRSIIGGIREKELSLKERIKRLRNSAIKRGENFDQVYDQLFSSLKLKELFQIFFNKTDMWYVESALHDFAFEEFLKIFLLIYQKANPLTIKQISFEPFMKNIYYDYKGKKTVNLYKKRIIEAYLKEHTLEELIVGRQSINAHVELTIIPLNTVNENICVTFTYSKAGEKLIEFCQEAEKSPLYERAIILLYDFFGFRKDGFDRLQNETKYLTDMNNAENHKKLIADYAVGNIMLDIGSGGGVMLDILSEKHPHAEIIGMDISINVIEALEKRKRREKKSWLVKQADALQLKESFELNSIDTIIYSSILHEMYSYIPYNGKKFNREVIIHSLKSAFDVLKPGGRIIIRDGIMTEPKEELRQIEFKKSDGIEFFKRYVKDFKGRNIIYKQLEENTVQLLVNDAMEFLYTYTWGEEAYPHEVQEQFGYFTPSEYKEAIQNVIGNNGEILMFRHYLQEGYEEHLLPDVKVTDIEQKLVSLPDSTCFIVIEKRNGSHYKK</sequence>
<dbReference type="GO" id="GO:0032259">
    <property type="term" value="P:methylation"/>
    <property type="evidence" value="ECO:0007669"/>
    <property type="project" value="UniProtKB-KW"/>
</dbReference>
<evidence type="ECO:0000259" key="1">
    <source>
        <dbReference type="Pfam" id="PF13847"/>
    </source>
</evidence>
<gene>
    <name evidence="2" type="ORF">WMO63_16840</name>
</gene>
<dbReference type="NCBIfam" id="NF005379">
    <property type="entry name" value="PRK06922.1"/>
    <property type="match status" value="1"/>
</dbReference>
<proteinExistence type="predicted"/>
<dbReference type="GO" id="GO:0008168">
    <property type="term" value="F:methyltransferase activity"/>
    <property type="evidence" value="ECO:0007669"/>
    <property type="project" value="UniProtKB-KW"/>
</dbReference>
<dbReference type="InterPro" id="IPR025714">
    <property type="entry name" value="Methyltranfer_dom"/>
</dbReference>
<dbReference type="PANTHER" id="PTHR43591">
    <property type="entry name" value="METHYLTRANSFERASE"/>
    <property type="match status" value="1"/>
</dbReference>
<organism evidence="2 3">
    <name type="scientific">Niallia hominis</name>
    <dbReference type="NCBI Taxonomy" id="3133173"/>
    <lineage>
        <taxon>Bacteria</taxon>
        <taxon>Bacillati</taxon>
        <taxon>Bacillota</taxon>
        <taxon>Bacilli</taxon>
        <taxon>Bacillales</taxon>
        <taxon>Bacillaceae</taxon>
        <taxon>Niallia</taxon>
    </lineage>
</organism>
<name>A0ABV1F1S5_9BACI</name>
<keyword evidence="3" id="KW-1185">Reference proteome</keyword>
<dbReference type="EC" id="2.1.1.-" evidence="2"/>